<sequence length="58" mass="6041">MTTAPFEPNPDPGEERIAAADPGRGAPEPAEGFGPSVSEAEELRQQHPDQEGPDTGEA</sequence>
<feature type="region of interest" description="Disordered" evidence="1">
    <location>
        <begin position="1"/>
        <end position="58"/>
    </location>
</feature>
<organism evidence="2 3">
    <name type="scientific">Amycolatopsis marina</name>
    <dbReference type="NCBI Taxonomy" id="490629"/>
    <lineage>
        <taxon>Bacteria</taxon>
        <taxon>Bacillati</taxon>
        <taxon>Actinomycetota</taxon>
        <taxon>Actinomycetes</taxon>
        <taxon>Pseudonocardiales</taxon>
        <taxon>Pseudonocardiaceae</taxon>
        <taxon>Amycolatopsis</taxon>
    </lineage>
</organism>
<dbReference type="AlphaFoldDB" id="A0A1I0X487"/>
<dbReference type="EMBL" id="FOKG01000002">
    <property type="protein sequence ID" value="SFA94863.1"/>
    <property type="molecule type" value="Genomic_DNA"/>
</dbReference>
<keyword evidence="3" id="KW-1185">Reference proteome</keyword>
<accession>A0A1I0X487</accession>
<dbReference type="Proteomes" id="UP000243799">
    <property type="component" value="Unassembled WGS sequence"/>
</dbReference>
<gene>
    <name evidence="2" type="ORF">SAMN05216266_102398</name>
</gene>
<evidence type="ECO:0000256" key="1">
    <source>
        <dbReference type="SAM" id="MobiDB-lite"/>
    </source>
</evidence>
<reference evidence="3" key="1">
    <citation type="submission" date="2016-10" db="EMBL/GenBank/DDBJ databases">
        <authorList>
            <person name="Varghese N."/>
            <person name="Submissions S."/>
        </authorList>
    </citation>
    <scope>NUCLEOTIDE SEQUENCE [LARGE SCALE GENOMIC DNA]</scope>
    <source>
        <strain evidence="3">CGMCC 4.3568</strain>
    </source>
</reference>
<dbReference type="RefSeq" id="WP_177242492.1">
    <property type="nucleotide sequence ID" value="NZ_FOKG01000002.1"/>
</dbReference>
<feature type="compositionally biased region" description="Basic and acidic residues" evidence="1">
    <location>
        <begin position="41"/>
        <end position="50"/>
    </location>
</feature>
<proteinExistence type="predicted"/>
<evidence type="ECO:0000313" key="3">
    <source>
        <dbReference type="Proteomes" id="UP000243799"/>
    </source>
</evidence>
<protein>
    <submittedName>
        <fullName evidence="2">Uncharacterized protein</fullName>
    </submittedName>
</protein>
<dbReference type="STRING" id="490629.SAMN05216266_102398"/>
<name>A0A1I0X487_9PSEU</name>
<evidence type="ECO:0000313" key="2">
    <source>
        <dbReference type="EMBL" id="SFA94863.1"/>
    </source>
</evidence>